<dbReference type="Pfam" id="PF10246">
    <property type="entry name" value="MRP-S35"/>
    <property type="match status" value="1"/>
</dbReference>
<dbReference type="STRING" id="6248.A0A0K0EPH1"/>
<evidence type="ECO:0000313" key="2">
    <source>
        <dbReference type="WBParaSite" id="SSTP_0000000400.1"/>
    </source>
</evidence>
<dbReference type="Proteomes" id="UP000035681">
    <property type="component" value="Unplaced"/>
</dbReference>
<protein>
    <submittedName>
        <fullName evidence="4">S1 motif domain-containing protein</fullName>
    </submittedName>
</protein>
<dbReference type="InterPro" id="IPR019375">
    <property type="entry name" value="Ribosomal_bS1m"/>
</dbReference>
<evidence type="ECO:0000313" key="1">
    <source>
        <dbReference type="Proteomes" id="UP000035681"/>
    </source>
</evidence>
<dbReference type="GO" id="GO:0005763">
    <property type="term" value="C:mitochondrial small ribosomal subunit"/>
    <property type="evidence" value="ECO:0007669"/>
    <property type="project" value="TreeGrafter"/>
</dbReference>
<sequence length="159" mass="18064">MLPRNLFRSFLNIQGTYRGLTKSSYLLNTETSDNAIDSFDEFENLLQTSIEETKEEEKVKSFPKLLRESKFVELGDFKGRTVVGQIVHKVNNDLYVDVGLKFNAVVQAPAKDNDKYTVGASVLMKLLDPELSERFLGSKQDLTLLEADATLLRLLEKKE</sequence>
<accession>A0A0K0EPH1</accession>
<evidence type="ECO:0000313" key="3">
    <source>
        <dbReference type="WBParaSite" id="SSTP_0001135500.1"/>
    </source>
</evidence>
<dbReference type="WBParaSite" id="SSTP_0001135500.1">
    <property type="protein sequence ID" value="SSTP_0001135500.1"/>
    <property type="gene ID" value="SSTP_0001135500"/>
</dbReference>
<keyword evidence="1" id="KW-1185">Reference proteome</keyword>
<reference evidence="2 3" key="1">
    <citation type="submission" date="2015-08" db="UniProtKB">
        <authorList>
            <consortium name="WormBaseParasite"/>
        </authorList>
    </citation>
    <scope>IDENTIFICATION</scope>
</reference>
<name>A0A0K0EPH1_STRER</name>
<dbReference type="AlphaFoldDB" id="A0A0K0EPH1"/>
<proteinExistence type="predicted"/>
<dbReference type="WBParaSite" id="SSTP_0000000400.1">
    <property type="protein sequence ID" value="SSTP_0000000400.1"/>
    <property type="gene ID" value="SSTP_0000000400"/>
</dbReference>
<dbReference type="PANTHER" id="PTHR13447">
    <property type="entry name" value="MITOCHONDRIAL 28S RIBOSOMAL PROTEIN S28"/>
    <property type="match status" value="1"/>
</dbReference>
<dbReference type="WBParaSite" id="TCONS_00001510.p1">
    <property type="protein sequence ID" value="TCONS_00001510.p1"/>
    <property type="gene ID" value="XLOC_001389"/>
</dbReference>
<organism evidence="3">
    <name type="scientific">Strongyloides stercoralis</name>
    <name type="common">Threadworm</name>
    <dbReference type="NCBI Taxonomy" id="6248"/>
    <lineage>
        <taxon>Eukaryota</taxon>
        <taxon>Metazoa</taxon>
        <taxon>Ecdysozoa</taxon>
        <taxon>Nematoda</taxon>
        <taxon>Chromadorea</taxon>
        <taxon>Rhabditida</taxon>
        <taxon>Tylenchina</taxon>
        <taxon>Panagrolaimomorpha</taxon>
        <taxon>Strongyloidoidea</taxon>
        <taxon>Strongyloididae</taxon>
        <taxon>Strongyloides</taxon>
    </lineage>
</organism>
<dbReference type="PANTHER" id="PTHR13447:SF2">
    <property type="entry name" value="SMALL RIBOSOMAL SUBUNIT PROTEIN BS1M"/>
    <property type="match status" value="1"/>
</dbReference>
<evidence type="ECO:0000313" key="4">
    <source>
        <dbReference type="WBParaSite" id="TCONS_00001510.p1"/>
    </source>
</evidence>